<dbReference type="HOGENOM" id="CLU_112445_0_0_0"/>
<dbReference type="InterPro" id="IPR023137">
    <property type="entry name" value="BrxA_sf"/>
</dbReference>
<organism evidence="1 2">
    <name type="scientific">Calditerrivibrio nitroreducens (strain DSM 19672 / NBRC 101217 / Yu37-1)</name>
    <dbReference type="NCBI Taxonomy" id="768670"/>
    <lineage>
        <taxon>Bacteria</taxon>
        <taxon>Pseudomonadati</taxon>
        <taxon>Deferribacterota</taxon>
        <taxon>Deferribacteres</taxon>
        <taxon>Deferribacterales</taxon>
        <taxon>Calditerrivibrionaceae</taxon>
    </lineage>
</organism>
<keyword evidence="2" id="KW-1185">Reference proteome</keyword>
<dbReference type="OrthoDB" id="981635at2"/>
<gene>
    <name evidence="1" type="ordered locus">Calni_2029</name>
</gene>
<evidence type="ECO:0008006" key="3">
    <source>
        <dbReference type="Google" id="ProtNLM"/>
    </source>
</evidence>
<dbReference type="STRING" id="768670.Calni_2029"/>
<reference key="1">
    <citation type="submission" date="2010-11" db="EMBL/GenBank/DDBJ databases">
        <title>The complete genome of chromosome of Calditerrivibrio nitroreducens DSM 19672.</title>
        <authorList>
            <consortium name="US DOE Joint Genome Institute (JGI-PGF)"/>
            <person name="Lucas S."/>
            <person name="Copeland A."/>
            <person name="Lapidus A."/>
            <person name="Bruce D."/>
            <person name="Goodwin L."/>
            <person name="Pitluck S."/>
            <person name="Kyrpides N."/>
            <person name="Mavromatis K."/>
            <person name="Ivanova N."/>
            <person name="Mikhailova N."/>
            <person name="Zeytun A."/>
            <person name="Brettin T."/>
            <person name="Detter J.C."/>
            <person name="Tapia R."/>
            <person name="Han C."/>
            <person name="Land M."/>
            <person name="Hauser L."/>
            <person name="Markowitz V."/>
            <person name="Cheng J.-F."/>
            <person name="Hugenholtz P."/>
            <person name="Woyke T."/>
            <person name="Wu D."/>
            <person name="Spring S."/>
            <person name="Schroeder M."/>
            <person name="Brambilla E."/>
            <person name="Klenk H.-P."/>
            <person name="Eisen J.A."/>
        </authorList>
    </citation>
    <scope>NUCLEOTIDE SEQUENCE [LARGE SCALE GENOMIC DNA]</scope>
    <source>
        <strain>DSM 19672</strain>
    </source>
</reference>
<dbReference type="Gene3D" id="1.10.3540.10">
    <property type="entry name" value="uncharacterized protein from magnetospirillum magneticum domain"/>
    <property type="match status" value="1"/>
</dbReference>
<reference evidence="1 2" key="2">
    <citation type="journal article" date="2011" name="Stand. Genomic Sci.">
        <title>Complete genome sequence of Calditerrivibrio nitroreducens type strain (Yu37-1).</title>
        <authorList>
            <person name="Pitluck S."/>
            <person name="Sikorski J."/>
            <person name="Zeytun A."/>
            <person name="Lapidus A."/>
            <person name="Nolan M."/>
            <person name="Lucas S."/>
            <person name="Hammon N."/>
            <person name="Deshpande S."/>
            <person name="Cheng J.F."/>
            <person name="Tapia R."/>
            <person name="Han C."/>
            <person name="Goodwin L."/>
            <person name="Liolios K."/>
            <person name="Pagani I."/>
            <person name="Ivanova N."/>
            <person name="Mavromatis K."/>
            <person name="Pati A."/>
            <person name="Chen A."/>
            <person name="Palaniappan K."/>
            <person name="Hauser L."/>
            <person name="Chang Y.J."/>
            <person name="Jeffries C.D."/>
            <person name="Detter J.C."/>
            <person name="Brambilla E."/>
            <person name="Djao O.D."/>
            <person name="Rohde M."/>
            <person name="Spring S."/>
            <person name="Goker M."/>
            <person name="Woyke T."/>
            <person name="Bristow J."/>
            <person name="Eisen J.A."/>
            <person name="Markowitz V."/>
            <person name="Hugenholtz P."/>
            <person name="Kyrpides N.C."/>
            <person name="Klenk H.P."/>
            <person name="Land M."/>
        </authorList>
    </citation>
    <scope>NUCLEOTIDE SEQUENCE [LARGE SCALE GENOMIC DNA]</scope>
    <source>
        <strain evidence="2">DSM 19672 / NBRC 101217 / Yu37-1</strain>
    </source>
</reference>
<dbReference type="InterPro" id="IPR014948">
    <property type="entry name" value="BrxA"/>
</dbReference>
<evidence type="ECO:0000313" key="2">
    <source>
        <dbReference type="Proteomes" id="UP000007039"/>
    </source>
</evidence>
<sequence>MPVLETLKLIELKKQGLSDKDIETEVLINNYLQKVRPSTIKRVFGEFKKRLSYMDKDFIDLITELPFESKKHLLFANILETYPIMLEFMTEVVSVKLENYDFILYVSDFFKFLNSKEGASIQSLSENTRRKVKQVTFKILEQAGIIDSVKNRKIIKPLLNDNIIRYYSNKKEILKGLLMNENEILANIG</sequence>
<name>E4THR2_CALNY</name>
<dbReference type="RefSeq" id="WP_013452130.1">
    <property type="nucleotide sequence ID" value="NC_014758.1"/>
</dbReference>
<dbReference type="AlphaFoldDB" id="E4THR2"/>
<accession>E4THR2</accession>
<proteinExistence type="predicted"/>
<dbReference type="EMBL" id="CP002347">
    <property type="protein sequence ID" value="ADR19923.1"/>
    <property type="molecule type" value="Genomic_DNA"/>
</dbReference>
<dbReference type="KEGG" id="cni:Calni_2029"/>
<dbReference type="Pfam" id="PF08849">
    <property type="entry name" value="BrxA"/>
    <property type="match status" value="1"/>
</dbReference>
<protein>
    <recommendedName>
        <fullName evidence="3">DUF1819 domain-containing protein</fullName>
    </recommendedName>
</protein>
<evidence type="ECO:0000313" key="1">
    <source>
        <dbReference type="EMBL" id="ADR19923.1"/>
    </source>
</evidence>
<dbReference type="Proteomes" id="UP000007039">
    <property type="component" value="Chromosome"/>
</dbReference>